<keyword evidence="2" id="KW-1185">Reference proteome</keyword>
<sequence length="199" mass="23889">LVRKIYQLVVLERHKELVSFSSKQVTTSNLVARYYVNGDTNIIDNWMKLSIQLDSFNTLYFHWIVYENELFQKWIDQGTDYSFFKMFICKYKEKGHLTLPWLLGFSCKNIKYLQTIVHKKYPNLFSDFNKIIHTFKKENTMIRALERKSREIEYDLKHKPNQPHNGIIPNLQEKILSPKITQALWIKHNEALAKLYNKN</sequence>
<gene>
    <name evidence="1" type="ORF">DHETER_LOCUS6737</name>
</gene>
<name>A0ACA9MFX1_9GLOM</name>
<proteinExistence type="predicted"/>
<feature type="non-terminal residue" evidence="1">
    <location>
        <position position="1"/>
    </location>
</feature>
<evidence type="ECO:0000313" key="2">
    <source>
        <dbReference type="Proteomes" id="UP000789702"/>
    </source>
</evidence>
<evidence type="ECO:0000313" key="1">
    <source>
        <dbReference type="EMBL" id="CAG8587857.1"/>
    </source>
</evidence>
<reference evidence="1" key="1">
    <citation type="submission" date="2021-06" db="EMBL/GenBank/DDBJ databases">
        <authorList>
            <person name="Kallberg Y."/>
            <person name="Tangrot J."/>
            <person name="Rosling A."/>
        </authorList>
    </citation>
    <scope>NUCLEOTIDE SEQUENCE</scope>
    <source>
        <strain evidence="1">IL203A</strain>
    </source>
</reference>
<dbReference type="Proteomes" id="UP000789702">
    <property type="component" value="Unassembled WGS sequence"/>
</dbReference>
<comment type="caution">
    <text evidence="1">The sequence shown here is derived from an EMBL/GenBank/DDBJ whole genome shotgun (WGS) entry which is preliminary data.</text>
</comment>
<accession>A0ACA9MFX1</accession>
<organism evidence="1 2">
    <name type="scientific">Dentiscutata heterogama</name>
    <dbReference type="NCBI Taxonomy" id="1316150"/>
    <lineage>
        <taxon>Eukaryota</taxon>
        <taxon>Fungi</taxon>
        <taxon>Fungi incertae sedis</taxon>
        <taxon>Mucoromycota</taxon>
        <taxon>Glomeromycotina</taxon>
        <taxon>Glomeromycetes</taxon>
        <taxon>Diversisporales</taxon>
        <taxon>Gigasporaceae</taxon>
        <taxon>Dentiscutata</taxon>
    </lineage>
</organism>
<dbReference type="EMBL" id="CAJVPU010008794">
    <property type="protein sequence ID" value="CAG8587857.1"/>
    <property type="molecule type" value="Genomic_DNA"/>
</dbReference>
<protein>
    <submittedName>
        <fullName evidence="1">3310_t:CDS:1</fullName>
    </submittedName>
</protein>